<evidence type="ECO:0000256" key="1">
    <source>
        <dbReference type="ARBA" id="ARBA00022676"/>
    </source>
</evidence>
<dbReference type="AlphaFoldDB" id="E5ALX0"/>
<dbReference type="eggNOG" id="COG0547">
    <property type="taxonomic scope" value="Bacteria"/>
</dbReference>
<evidence type="ECO:0000313" key="3">
    <source>
        <dbReference type="EMBL" id="CBW76143.1"/>
    </source>
</evidence>
<dbReference type="InterPro" id="IPR005940">
    <property type="entry name" value="Anthranilate_Pribosyl_Tfrase"/>
</dbReference>
<proteinExistence type="predicted"/>
<evidence type="ECO:0000256" key="2">
    <source>
        <dbReference type="ARBA" id="ARBA00022679"/>
    </source>
</evidence>
<name>E5ALX0_MYCRK</name>
<dbReference type="EC" id="2.4.2.18" evidence="3"/>
<dbReference type="STRING" id="882378.RBRH_02160"/>
<keyword evidence="1 3" id="KW-0328">Glycosyltransferase</keyword>
<dbReference type="GO" id="GO:0005829">
    <property type="term" value="C:cytosol"/>
    <property type="evidence" value="ECO:0007669"/>
    <property type="project" value="TreeGrafter"/>
</dbReference>
<dbReference type="GO" id="GO:0000162">
    <property type="term" value="P:L-tryptophan biosynthetic process"/>
    <property type="evidence" value="ECO:0007669"/>
    <property type="project" value="InterPro"/>
</dbReference>
<sequence>MTMPMRSMPRCLTGASPMSSWAQWCSLTESRARRRRSLRRCLLQRKRRSDHSPRAAIATALCQYRATTARASSQTSHRLLALLLARRGVPVLVHGVTVDPGRVTSAEIFAELDLPAARSIDEIDPALAHARVAFAPIDVLAPKMSRLLGLRATLGVRNTTHTLVKLLQPFAEPGLRLVNYTHPAYRDSLSALFRDFPQAAAGGVLLARGTEGEAAADTQRRVQVDWLHDQVCETLVDTERASTQAPVVELPDALDAATTARWITDVLDGHARAPEAIVKQVELIERVARWKESGQAPCA</sequence>
<reference evidence="3 4" key="1">
    <citation type="journal article" date="2011" name="J. Bacteriol.">
        <title>Complete genome sequence of Burkholderia rhizoxinica, an endosymbiont of Rhizopus microsporus.</title>
        <authorList>
            <person name="Lackner G."/>
            <person name="Moebius N."/>
            <person name="Partida-Martinez L."/>
            <person name="Hertweck C."/>
        </authorList>
    </citation>
    <scope>NUCLEOTIDE SEQUENCE [LARGE SCALE GENOMIC DNA]</scope>
    <source>
        <strain evidence="4">DSM 19002 / CIP 109453 / HKI 454</strain>
    </source>
</reference>
<dbReference type="Gene3D" id="3.40.1030.10">
    <property type="entry name" value="Nucleoside phosphorylase/phosphoribosyltransferase catalytic domain"/>
    <property type="match status" value="1"/>
</dbReference>
<organism evidence="3 4">
    <name type="scientific">Mycetohabitans rhizoxinica (strain DSM 19002 / CIP 109453 / HKI 454)</name>
    <name type="common">Paraburkholderia rhizoxinica</name>
    <dbReference type="NCBI Taxonomy" id="882378"/>
    <lineage>
        <taxon>Bacteria</taxon>
        <taxon>Pseudomonadati</taxon>
        <taxon>Pseudomonadota</taxon>
        <taxon>Betaproteobacteria</taxon>
        <taxon>Burkholderiales</taxon>
        <taxon>Burkholderiaceae</taxon>
        <taxon>Mycetohabitans</taxon>
    </lineage>
</organism>
<dbReference type="GO" id="GO:0004048">
    <property type="term" value="F:anthranilate phosphoribosyltransferase activity"/>
    <property type="evidence" value="ECO:0007669"/>
    <property type="project" value="UniProtKB-EC"/>
</dbReference>
<dbReference type="SUPFAM" id="SSF52418">
    <property type="entry name" value="Nucleoside phosphorylase/phosphoribosyltransferase catalytic domain"/>
    <property type="match status" value="1"/>
</dbReference>
<dbReference type="InterPro" id="IPR035902">
    <property type="entry name" value="Nuc_phospho_transferase"/>
</dbReference>
<dbReference type="PANTHER" id="PTHR43285">
    <property type="entry name" value="ANTHRANILATE PHOSPHORIBOSYLTRANSFERASE"/>
    <property type="match status" value="1"/>
</dbReference>
<dbReference type="PANTHER" id="PTHR43285:SF4">
    <property type="entry name" value="TRANSFERASE"/>
    <property type="match status" value="1"/>
</dbReference>
<dbReference type="NCBIfam" id="NF006005">
    <property type="entry name" value="PRK08136.1"/>
    <property type="match status" value="1"/>
</dbReference>
<dbReference type="EMBL" id="FR687359">
    <property type="protein sequence ID" value="CBW76143.1"/>
    <property type="molecule type" value="Genomic_DNA"/>
</dbReference>
<protein>
    <submittedName>
        <fullName evidence="3">Anthranilate phosphoribosyltransferase</fullName>
        <ecNumber evidence="3">2.4.2.18</ecNumber>
    </submittedName>
</protein>
<dbReference type="Proteomes" id="UP000007437">
    <property type="component" value="Chromosome"/>
</dbReference>
<keyword evidence="2 3" id="KW-0808">Transferase</keyword>
<accession>E5ALX0</accession>
<dbReference type="KEGG" id="brh:RBRH_02160"/>
<dbReference type="HOGENOM" id="CLU_929635_0_0_4"/>
<evidence type="ECO:0000313" key="4">
    <source>
        <dbReference type="Proteomes" id="UP000007437"/>
    </source>
</evidence>
<gene>
    <name evidence="3" type="ordered locus">RBRH_02160</name>
</gene>